<organism evidence="1 2">
    <name type="scientific">Dallia pectoralis</name>
    <name type="common">Alaska blackfish</name>
    <dbReference type="NCBI Taxonomy" id="75939"/>
    <lineage>
        <taxon>Eukaryota</taxon>
        <taxon>Metazoa</taxon>
        <taxon>Chordata</taxon>
        <taxon>Craniata</taxon>
        <taxon>Vertebrata</taxon>
        <taxon>Euteleostomi</taxon>
        <taxon>Actinopterygii</taxon>
        <taxon>Neopterygii</taxon>
        <taxon>Teleostei</taxon>
        <taxon>Protacanthopterygii</taxon>
        <taxon>Esociformes</taxon>
        <taxon>Umbridae</taxon>
        <taxon>Dallia</taxon>
    </lineage>
</organism>
<dbReference type="EMBL" id="CM055747">
    <property type="protein sequence ID" value="KAJ7996341.1"/>
    <property type="molecule type" value="Genomic_DNA"/>
</dbReference>
<dbReference type="Proteomes" id="UP001157502">
    <property type="component" value="Chromosome 20"/>
</dbReference>
<name>A0ACC2FY78_DALPE</name>
<keyword evidence="2" id="KW-1185">Reference proteome</keyword>
<gene>
    <name evidence="1" type="ORF">DPEC_G00236100</name>
</gene>
<proteinExistence type="predicted"/>
<accession>A0ACC2FY78</accession>
<protein>
    <submittedName>
        <fullName evidence="1">Uncharacterized protein</fullName>
    </submittedName>
</protein>
<reference evidence="1" key="1">
    <citation type="submission" date="2021-05" db="EMBL/GenBank/DDBJ databases">
        <authorList>
            <person name="Pan Q."/>
            <person name="Jouanno E."/>
            <person name="Zahm M."/>
            <person name="Klopp C."/>
            <person name="Cabau C."/>
            <person name="Louis A."/>
            <person name="Berthelot C."/>
            <person name="Parey E."/>
            <person name="Roest Crollius H."/>
            <person name="Montfort J."/>
            <person name="Robinson-Rechavi M."/>
            <person name="Bouchez O."/>
            <person name="Lampietro C."/>
            <person name="Lopez Roques C."/>
            <person name="Donnadieu C."/>
            <person name="Postlethwait J."/>
            <person name="Bobe J."/>
            <person name="Dillon D."/>
            <person name="Chandos A."/>
            <person name="von Hippel F."/>
            <person name="Guiguen Y."/>
        </authorList>
    </citation>
    <scope>NUCLEOTIDE SEQUENCE</scope>
    <source>
        <strain evidence="1">YG-Jan2019</strain>
    </source>
</reference>
<evidence type="ECO:0000313" key="1">
    <source>
        <dbReference type="EMBL" id="KAJ7996341.1"/>
    </source>
</evidence>
<evidence type="ECO:0000313" key="2">
    <source>
        <dbReference type="Proteomes" id="UP001157502"/>
    </source>
</evidence>
<sequence>MSLSGRATHRCFFTSTTRGVCAHAHFTIWPARSFCGREAPFGKLLSLRAIFIPGYLNQGADTLPRPGEWILHPEVVELLWSHFGRAEVDLFSSRETSHCPLWFSLTHPAPAMVQAWPRSRLYAFPPVALLPGVLERIRQERVSLLLIAPYWPARVWFADLISLLVGSPLEIPIRRDLLSQAHGVILHPRPELWKLWAWPLRGPAS</sequence>
<comment type="caution">
    <text evidence="1">The sequence shown here is derived from an EMBL/GenBank/DDBJ whole genome shotgun (WGS) entry which is preliminary data.</text>
</comment>